<name>F4QP20_9CAUL</name>
<evidence type="ECO:0000313" key="2">
    <source>
        <dbReference type="Proteomes" id="UP000006512"/>
    </source>
</evidence>
<sequence length="51" mass="6152">MARCLVHLQPGIESWIYDKKMLTIEWYQMAAHLPPFDRYMMRLTNVDDILP</sequence>
<organism evidence="1 2">
    <name type="scientific">Asticcacaulis biprosthecium C19</name>
    <dbReference type="NCBI Taxonomy" id="715226"/>
    <lineage>
        <taxon>Bacteria</taxon>
        <taxon>Pseudomonadati</taxon>
        <taxon>Pseudomonadota</taxon>
        <taxon>Alphaproteobacteria</taxon>
        <taxon>Caulobacterales</taxon>
        <taxon>Caulobacteraceae</taxon>
        <taxon>Asticcacaulis</taxon>
    </lineage>
</organism>
<keyword evidence="2" id="KW-1185">Reference proteome</keyword>
<reference evidence="2" key="1">
    <citation type="submission" date="2011-03" db="EMBL/GenBank/DDBJ databases">
        <title>Draft genome sequence of Brevundimonas diminuta.</title>
        <authorList>
            <person name="Brown P.J.B."/>
            <person name="Buechlein A."/>
            <person name="Hemmerich C."/>
            <person name="Brun Y.V."/>
        </authorList>
    </citation>
    <scope>NUCLEOTIDE SEQUENCE [LARGE SCALE GENOMIC DNA]</scope>
    <source>
        <strain evidence="2">C19</strain>
    </source>
</reference>
<dbReference type="Proteomes" id="UP000006512">
    <property type="component" value="Unassembled WGS sequence"/>
</dbReference>
<evidence type="ECO:0000313" key="1">
    <source>
        <dbReference type="EMBL" id="EGF91078.1"/>
    </source>
</evidence>
<proteinExistence type="predicted"/>
<dbReference type="AlphaFoldDB" id="F4QP20"/>
<protein>
    <submittedName>
        <fullName evidence="1">Uncharacterized protein</fullName>
    </submittedName>
</protein>
<accession>F4QP20</accession>
<gene>
    <name evidence="1" type="ORF">ABI_24910</name>
</gene>
<dbReference type="EMBL" id="GL883078">
    <property type="protein sequence ID" value="EGF91078.1"/>
    <property type="molecule type" value="Genomic_DNA"/>
</dbReference>
<dbReference type="HOGENOM" id="CLU_3095087_0_0_5"/>